<keyword evidence="1" id="KW-1133">Transmembrane helix</keyword>
<sequence length="82" mass="9527">VRSPQRVRLDRMTDLVTLIIALIVIGISLYIYKQYFPVSWPSFLSLGQVWSLRYGNEHILINAKCFKAVFSCQRHMVVQVSI</sequence>
<keyword evidence="2" id="KW-1185">Reference proteome</keyword>
<name>A0A915A721_PARUN</name>
<reference evidence="3" key="1">
    <citation type="submission" date="2022-11" db="UniProtKB">
        <authorList>
            <consortium name="WormBaseParasite"/>
        </authorList>
    </citation>
    <scope>IDENTIFICATION</scope>
</reference>
<evidence type="ECO:0000313" key="3">
    <source>
        <dbReference type="WBParaSite" id="PgR002_g131_t01"/>
    </source>
</evidence>
<protein>
    <submittedName>
        <fullName evidence="3">Uncharacterized protein</fullName>
    </submittedName>
</protein>
<dbReference type="AlphaFoldDB" id="A0A915A721"/>
<feature type="transmembrane region" description="Helical" evidence="1">
    <location>
        <begin position="12"/>
        <end position="32"/>
    </location>
</feature>
<proteinExistence type="predicted"/>
<keyword evidence="1" id="KW-0472">Membrane</keyword>
<organism evidence="2 3">
    <name type="scientific">Parascaris univalens</name>
    <name type="common">Nematode worm</name>
    <dbReference type="NCBI Taxonomy" id="6257"/>
    <lineage>
        <taxon>Eukaryota</taxon>
        <taxon>Metazoa</taxon>
        <taxon>Ecdysozoa</taxon>
        <taxon>Nematoda</taxon>
        <taxon>Chromadorea</taxon>
        <taxon>Rhabditida</taxon>
        <taxon>Spirurina</taxon>
        <taxon>Ascaridomorpha</taxon>
        <taxon>Ascaridoidea</taxon>
        <taxon>Ascarididae</taxon>
        <taxon>Parascaris</taxon>
    </lineage>
</organism>
<evidence type="ECO:0000256" key="1">
    <source>
        <dbReference type="SAM" id="Phobius"/>
    </source>
</evidence>
<accession>A0A915A721</accession>
<keyword evidence="1" id="KW-0812">Transmembrane</keyword>
<dbReference type="Proteomes" id="UP000887569">
    <property type="component" value="Unplaced"/>
</dbReference>
<evidence type="ECO:0000313" key="2">
    <source>
        <dbReference type="Proteomes" id="UP000887569"/>
    </source>
</evidence>
<dbReference type="WBParaSite" id="PgR002_g131_t01">
    <property type="protein sequence ID" value="PgR002_g131_t01"/>
    <property type="gene ID" value="PgR002_g131"/>
</dbReference>